<dbReference type="InterPro" id="IPR032710">
    <property type="entry name" value="NTF2-like_dom_sf"/>
</dbReference>
<organism evidence="2 3">
    <name type="scientific">Mucilaginibacter lutimaris</name>
    <dbReference type="NCBI Taxonomy" id="931629"/>
    <lineage>
        <taxon>Bacteria</taxon>
        <taxon>Pseudomonadati</taxon>
        <taxon>Bacteroidota</taxon>
        <taxon>Sphingobacteriia</taxon>
        <taxon>Sphingobacteriales</taxon>
        <taxon>Sphingobacteriaceae</taxon>
        <taxon>Mucilaginibacter</taxon>
    </lineage>
</organism>
<dbReference type="Gene3D" id="3.10.450.50">
    <property type="match status" value="1"/>
</dbReference>
<evidence type="ECO:0000313" key="2">
    <source>
        <dbReference type="EMBL" id="MFD0763228.1"/>
    </source>
</evidence>
<sequence>MESNLVDIVKDFLLVLACRISSEELLRFYHPDVLQIEYPNTLTRNLTKRGLAELKAASDRGLQVLQKESYEIMNAYCYGNTVIVEVIWRATLNIPLGTISAGGEMKAYFAQFFEFDGERIIRQRNYDCFEPFT</sequence>
<comment type="caution">
    <text evidence="2">The sequence shown here is derived from an EMBL/GenBank/DDBJ whole genome shotgun (WGS) entry which is preliminary data.</text>
</comment>
<dbReference type="InterPro" id="IPR037401">
    <property type="entry name" value="SnoaL-like"/>
</dbReference>
<feature type="domain" description="SnoaL-like" evidence="1">
    <location>
        <begin position="23"/>
        <end position="122"/>
    </location>
</feature>
<name>A0ABW2Z976_9SPHI</name>
<accession>A0ABW2Z976</accession>
<keyword evidence="3" id="KW-1185">Reference proteome</keyword>
<gene>
    <name evidence="2" type="ORF">ACFQZI_00085</name>
</gene>
<dbReference type="EMBL" id="JBHTIA010000002">
    <property type="protein sequence ID" value="MFD0763228.1"/>
    <property type="molecule type" value="Genomic_DNA"/>
</dbReference>
<dbReference type="SUPFAM" id="SSF54427">
    <property type="entry name" value="NTF2-like"/>
    <property type="match status" value="1"/>
</dbReference>
<protein>
    <submittedName>
        <fullName evidence="2">Nuclear transport factor 2 family protein</fullName>
    </submittedName>
</protein>
<evidence type="ECO:0000259" key="1">
    <source>
        <dbReference type="Pfam" id="PF12680"/>
    </source>
</evidence>
<dbReference type="Proteomes" id="UP001597073">
    <property type="component" value="Unassembled WGS sequence"/>
</dbReference>
<reference evidence="3" key="1">
    <citation type="journal article" date="2019" name="Int. J. Syst. Evol. Microbiol.">
        <title>The Global Catalogue of Microorganisms (GCM) 10K type strain sequencing project: providing services to taxonomists for standard genome sequencing and annotation.</title>
        <authorList>
            <consortium name="The Broad Institute Genomics Platform"/>
            <consortium name="The Broad Institute Genome Sequencing Center for Infectious Disease"/>
            <person name="Wu L."/>
            <person name="Ma J."/>
        </authorList>
    </citation>
    <scope>NUCLEOTIDE SEQUENCE [LARGE SCALE GENOMIC DNA]</scope>
    <source>
        <strain evidence="3">CCUG 60742</strain>
    </source>
</reference>
<dbReference type="RefSeq" id="WP_377137104.1">
    <property type="nucleotide sequence ID" value="NZ_JBHTIA010000002.1"/>
</dbReference>
<dbReference type="Pfam" id="PF12680">
    <property type="entry name" value="SnoaL_2"/>
    <property type="match status" value="1"/>
</dbReference>
<evidence type="ECO:0000313" key="3">
    <source>
        <dbReference type="Proteomes" id="UP001597073"/>
    </source>
</evidence>
<proteinExistence type="predicted"/>